<proteinExistence type="predicted"/>
<dbReference type="Proteomes" id="UP001420932">
    <property type="component" value="Unassembled WGS sequence"/>
</dbReference>
<dbReference type="EMBL" id="JBBNAF010000003">
    <property type="protein sequence ID" value="KAK9159642.1"/>
    <property type="molecule type" value="Genomic_DNA"/>
</dbReference>
<sequence>MFATHLCMSFTPFLSVHSSNFISPFPTKSTNSSIASSFSLSELFKQLPPRDSYSYLILLTSPSKTANGIPTKSPIKATNAMTTPLQHDIKHIKQRNLNIGLVPRINSASRTPSCSISKLCNR</sequence>
<gene>
    <name evidence="1" type="ORF">Syun_005983</name>
</gene>
<comment type="caution">
    <text evidence="1">The sequence shown here is derived from an EMBL/GenBank/DDBJ whole genome shotgun (WGS) entry which is preliminary data.</text>
</comment>
<dbReference type="AlphaFoldDB" id="A0AAP0KVT1"/>
<evidence type="ECO:0000313" key="1">
    <source>
        <dbReference type="EMBL" id="KAK9159642.1"/>
    </source>
</evidence>
<name>A0AAP0KVT1_9MAGN</name>
<organism evidence="1 2">
    <name type="scientific">Stephania yunnanensis</name>
    <dbReference type="NCBI Taxonomy" id="152371"/>
    <lineage>
        <taxon>Eukaryota</taxon>
        <taxon>Viridiplantae</taxon>
        <taxon>Streptophyta</taxon>
        <taxon>Embryophyta</taxon>
        <taxon>Tracheophyta</taxon>
        <taxon>Spermatophyta</taxon>
        <taxon>Magnoliopsida</taxon>
        <taxon>Ranunculales</taxon>
        <taxon>Menispermaceae</taxon>
        <taxon>Menispermoideae</taxon>
        <taxon>Cissampelideae</taxon>
        <taxon>Stephania</taxon>
    </lineage>
</organism>
<protein>
    <submittedName>
        <fullName evidence="1">Uncharacterized protein</fullName>
    </submittedName>
</protein>
<accession>A0AAP0KVT1</accession>
<keyword evidence="2" id="KW-1185">Reference proteome</keyword>
<evidence type="ECO:0000313" key="2">
    <source>
        <dbReference type="Proteomes" id="UP001420932"/>
    </source>
</evidence>
<reference evidence="1 2" key="1">
    <citation type="submission" date="2024-01" db="EMBL/GenBank/DDBJ databases">
        <title>Genome assemblies of Stephania.</title>
        <authorList>
            <person name="Yang L."/>
        </authorList>
    </citation>
    <scope>NUCLEOTIDE SEQUENCE [LARGE SCALE GENOMIC DNA]</scope>
    <source>
        <strain evidence="1">YNDBR</strain>
        <tissue evidence="1">Leaf</tissue>
    </source>
</reference>